<evidence type="ECO:0000256" key="2">
    <source>
        <dbReference type="ARBA" id="ARBA00023242"/>
    </source>
</evidence>
<dbReference type="SMART" id="SM00298">
    <property type="entry name" value="CHROMO"/>
    <property type="match status" value="1"/>
</dbReference>
<organism evidence="4 5">
    <name type="scientific">Chrysochromulina tobinii</name>
    <dbReference type="NCBI Taxonomy" id="1460289"/>
    <lineage>
        <taxon>Eukaryota</taxon>
        <taxon>Haptista</taxon>
        <taxon>Haptophyta</taxon>
        <taxon>Prymnesiophyceae</taxon>
        <taxon>Prymnesiales</taxon>
        <taxon>Chrysochromulinaceae</taxon>
        <taxon>Chrysochromulina</taxon>
    </lineage>
</organism>
<keyword evidence="2" id="KW-0539">Nucleus</keyword>
<dbReference type="CDD" id="cd00024">
    <property type="entry name" value="CD_CSD"/>
    <property type="match status" value="1"/>
</dbReference>
<evidence type="ECO:0000259" key="3">
    <source>
        <dbReference type="PROSITE" id="PS50013"/>
    </source>
</evidence>
<dbReference type="Proteomes" id="UP000037460">
    <property type="component" value="Unassembled WGS sequence"/>
</dbReference>
<comment type="caution">
    <text evidence="4">The sequence shown here is derived from an EMBL/GenBank/DDBJ whole genome shotgun (WGS) entry which is preliminary data.</text>
</comment>
<feature type="domain" description="Chromo" evidence="3">
    <location>
        <begin position="64"/>
        <end position="108"/>
    </location>
</feature>
<dbReference type="OrthoDB" id="433924at2759"/>
<name>A0A0M0LPZ1_9EUKA</name>
<gene>
    <name evidence="4" type="ORF">Ctob_016222</name>
</gene>
<protein>
    <recommendedName>
        <fullName evidence="3">Chromo domain-containing protein</fullName>
    </recommendedName>
</protein>
<dbReference type="GO" id="GO:0005634">
    <property type="term" value="C:nucleus"/>
    <property type="evidence" value="ECO:0007669"/>
    <property type="project" value="UniProtKB-SubCell"/>
</dbReference>
<dbReference type="EMBL" id="JWZX01000380">
    <property type="protein sequence ID" value="KOO53104.1"/>
    <property type="molecule type" value="Genomic_DNA"/>
</dbReference>
<keyword evidence="5" id="KW-1185">Reference proteome</keyword>
<evidence type="ECO:0000256" key="1">
    <source>
        <dbReference type="ARBA" id="ARBA00004123"/>
    </source>
</evidence>
<proteinExistence type="predicted"/>
<evidence type="ECO:0000313" key="4">
    <source>
        <dbReference type="EMBL" id="KOO53104.1"/>
    </source>
</evidence>
<dbReference type="SUPFAM" id="SSF54160">
    <property type="entry name" value="Chromo domain-like"/>
    <property type="match status" value="1"/>
</dbReference>
<comment type="subcellular location">
    <subcellularLocation>
        <location evidence="1">Nucleus</location>
    </subcellularLocation>
</comment>
<dbReference type="PANTHER" id="PTHR22812">
    <property type="entry name" value="CHROMOBOX PROTEIN"/>
    <property type="match status" value="1"/>
</dbReference>
<dbReference type="AlphaFoldDB" id="A0A0M0LPZ1"/>
<dbReference type="InterPro" id="IPR051219">
    <property type="entry name" value="Heterochromatin_chromo-domain"/>
</dbReference>
<dbReference type="InterPro" id="IPR000953">
    <property type="entry name" value="Chromo/chromo_shadow_dom"/>
</dbReference>
<dbReference type="PROSITE" id="PS50013">
    <property type="entry name" value="CHROMO_2"/>
    <property type="match status" value="1"/>
</dbReference>
<dbReference type="Pfam" id="PF00385">
    <property type="entry name" value="Chromo"/>
    <property type="match status" value="1"/>
</dbReference>
<reference evidence="5" key="1">
    <citation type="journal article" date="2015" name="PLoS Genet.">
        <title>Genome Sequence and Transcriptome Analyses of Chrysochromulina tobin: Metabolic Tools for Enhanced Algal Fitness in the Prominent Order Prymnesiales (Haptophyceae).</title>
        <authorList>
            <person name="Hovde B.T."/>
            <person name="Deodato C.R."/>
            <person name="Hunsperger H.M."/>
            <person name="Ryken S.A."/>
            <person name="Yost W."/>
            <person name="Jha R.K."/>
            <person name="Patterson J."/>
            <person name="Monnat R.J. Jr."/>
            <person name="Barlow S.B."/>
            <person name="Starkenburg S.R."/>
            <person name="Cattolico R.A."/>
        </authorList>
    </citation>
    <scope>NUCLEOTIDE SEQUENCE</scope>
    <source>
        <strain evidence="5">CCMP291</strain>
    </source>
</reference>
<dbReference type="InterPro" id="IPR016197">
    <property type="entry name" value="Chromo-like_dom_sf"/>
</dbReference>
<accession>A0A0M0LPZ1</accession>
<dbReference type="Gene3D" id="2.40.50.40">
    <property type="match status" value="1"/>
</dbReference>
<sequence length="116" mass="13827">MRTEADDDAPFHSDQFGIYHDECVAIVNEKISKNGTKYYEAVKGQLRGWVKAIYVFFKEVDAEYEVEKVVRHRTARKKVMFEIKWKGFKDTTWEPPENIKHLREYRDYCTTNGLEL</sequence>
<dbReference type="InterPro" id="IPR023780">
    <property type="entry name" value="Chromo_domain"/>
</dbReference>
<evidence type="ECO:0000313" key="5">
    <source>
        <dbReference type="Proteomes" id="UP000037460"/>
    </source>
</evidence>